<feature type="compositionally biased region" description="Pro residues" evidence="1">
    <location>
        <begin position="384"/>
        <end position="399"/>
    </location>
</feature>
<feature type="region of interest" description="Disordered" evidence="1">
    <location>
        <begin position="376"/>
        <end position="423"/>
    </location>
</feature>
<dbReference type="Pfam" id="PF11887">
    <property type="entry name" value="Mce4_CUP1"/>
    <property type="match status" value="1"/>
</dbReference>
<name>A0ABV3G3B7_9NOCA</name>
<dbReference type="RefSeq" id="WP_357789011.1">
    <property type="nucleotide sequence ID" value="NZ_JBFAKC010000019.1"/>
</dbReference>
<accession>A0ABV3G3B7</accession>
<protein>
    <submittedName>
        <fullName evidence="5">MlaD family protein</fullName>
    </submittedName>
</protein>
<evidence type="ECO:0000256" key="1">
    <source>
        <dbReference type="SAM" id="MobiDB-lite"/>
    </source>
</evidence>
<organism evidence="5 6">
    <name type="scientific">Nocardia aurea</name>
    <dbReference type="NCBI Taxonomy" id="2144174"/>
    <lineage>
        <taxon>Bacteria</taxon>
        <taxon>Bacillati</taxon>
        <taxon>Actinomycetota</taxon>
        <taxon>Actinomycetes</taxon>
        <taxon>Mycobacteriales</taxon>
        <taxon>Nocardiaceae</taxon>
        <taxon>Nocardia</taxon>
    </lineage>
</organism>
<keyword evidence="6" id="KW-1185">Reference proteome</keyword>
<keyword evidence="2" id="KW-1133">Transmembrane helix</keyword>
<dbReference type="InterPro" id="IPR052336">
    <property type="entry name" value="MlaD_Phospholipid_Transporter"/>
</dbReference>
<evidence type="ECO:0000256" key="2">
    <source>
        <dbReference type="SAM" id="Phobius"/>
    </source>
</evidence>
<comment type="caution">
    <text evidence="5">The sequence shown here is derived from an EMBL/GenBank/DDBJ whole genome shotgun (WGS) entry which is preliminary data.</text>
</comment>
<dbReference type="InterPro" id="IPR003399">
    <property type="entry name" value="Mce/MlaD"/>
</dbReference>
<dbReference type="Proteomes" id="UP001551695">
    <property type="component" value="Unassembled WGS sequence"/>
</dbReference>
<feature type="domain" description="Mce/MlaD" evidence="3">
    <location>
        <begin position="63"/>
        <end position="137"/>
    </location>
</feature>
<gene>
    <name evidence="5" type="ORF">AB0I48_31835</name>
</gene>
<keyword evidence="2" id="KW-0812">Transmembrane</keyword>
<evidence type="ECO:0000259" key="4">
    <source>
        <dbReference type="Pfam" id="PF11887"/>
    </source>
</evidence>
<keyword evidence="2" id="KW-0472">Membrane</keyword>
<evidence type="ECO:0000259" key="3">
    <source>
        <dbReference type="Pfam" id="PF02470"/>
    </source>
</evidence>
<reference evidence="5 6" key="1">
    <citation type="submission" date="2024-06" db="EMBL/GenBank/DDBJ databases">
        <title>The Natural Products Discovery Center: Release of the First 8490 Sequenced Strains for Exploring Actinobacteria Biosynthetic Diversity.</title>
        <authorList>
            <person name="Kalkreuter E."/>
            <person name="Kautsar S.A."/>
            <person name="Yang D."/>
            <person name="Bader C.D."/>
            <person name="Teijaro C.N."/>
            <person name="Fluegel L."/>
            <person name="Davis C.M."/>
            <person name="Simpson J.R."/>
            <person name="Lauterbach L."/>
            <person name="Steele A.D."/>
            <person name="Gui C."/>
            <person name="Meng S."/>
            <person name="Li G."/>
            <person name="Viehrig K."/>
            <person name="Ye F."/>
            <person name="Su P."/>
            <person name="Kiefer A.F."/>
            <person name="Nichols A."/>
            <person name="Cepeda A.J."/>
            <person name="Yan W."/>
            <person name="Fan B."/>
            <person name="Jiang Y."/>
            <person name="Adhikari A."/>
            <person name="Zheng C.-J."/>
            <person name="Schuster L."/>
            <person name="Cowan T.M."/>
            <person name="Smanski M.J."/>
            <person name="Chevrette M.G."/>
            <person name="De Carvalho L.P.S."/>
            <person name="Shen B."/>
        </authorList>
    </citation>
    <scope>NUCLEOTIDE SEQUENCE [LARGE SCALE GENOMIC DNA]</scope>
    <source>
        <strain evidence="5 6">NPDC050403</strain>
    </source>
</reference>
<dbReference type="Pfam" id="PF02470">
    <property type="entry name" value="MlaD"/>
    <property type="match status" value="1"/>
</dbReference>
<proteinExistence type="predicted"/>
<dbReference type="InterPro" id="IPR024516">
    <property type="entry name" value="Mce_C"/>
</dbReference>
<evidence type="ECO:0000313" key="5">
    <source>
        <dbReference type="EMBL" id="MEV0712161.1"/>
    </source>
</evidence>
<feature type="transmembrane region" description="Helical" evidence="2">
    <location>
        <begin position="32"/>
        <end position="57"/>
    </location>
</feature>
<dbReference type="PANTHER" id="PTHR33371">
    <property type="entry name" value="INTERMEMBRANE PHOSPHOLIPID TRANSPORT SYSTEM BINDING PROTEIN MLAD-RELATED"/>
    <property type="match status" value="1"/>
</dbReference>
<dbReference type="EMBL" id="JBFAKC010000019">
    <property type="protein sequence ID" value="MEV0712161.1"/>
    <property type="molecule type" value="Genomic_DNA"/>
</dbReference>
<sequence>MSGGFGGFAATVADAPARIVVGAVRGGRPYRLALSAVALGVTAVIGATYLVFGALGVDPTAATYTVRVQLEQSGGLLAGQDVTLRGVPIGEVRSVDFTPTGVVAVATIDAEVRVPTDGTVDVTSLSTAGEQFLDFRPARDDGPFLADGAEIAVDRTSAPVPLWQMLGTLDSTLAQVDPAQLAAVVDELGVGPDGPRKLTDIIDGGIFLVSTLDSVLPQTVALLRDSKTVLATLGDGSAGLTTFSRDAAEFMRGVEAKTGGFVDLLGAAPGTLAALDAVLSDNSAEVVGLLTNLSTVAQLTNSRVPALREFFFPTMRGGSTLDALVTVMHDGGLWGLVNLYPRATCQYELPRRAPAVADYPEPYLYTFCPDDDPSILVRGARNAPRPPGEQIPNGPPPGEPADRTASPTPLGPLSIPLPLPPSR</sequence>
<dbReference type="PANTHER" id="PTHR33371:SF16">
    <property type="entry name" value="MCE-FAMILY PROTEIN MCE3F"/>
    <property type="match status" value="1"/>
</dbReference>
<feature type="domain" description="Mammalian cell entry C-terminal" evidence="4">
    <location>
        <begin position="145"/>
        <end position="309"/>
    </location>
</feature>
<evidence type="ECO:0000313" key="6">
    <source>
        <dbReference type="Proteomes" id="UP001551695"/>
    </source>
</evidence>